<dbReference type="Proteomes" id="UP000019365">
    <property type="component" value="Unassembled WGS sequence"/>
</dbReference>
<dbReference type="EMBL" id="ATAX01000006">
    <property type="protein sequence ID" value="EWM55059.1"/>
    <property type="molecule type" value="Genomic_DNA"/>
</dbReference>
<evidence type="ECO:0000313" key="1">
    <source>
        <dbReference type="EMBL" id="EWM55059.1"/>
    </source>
</evidence>
<name>W7UV61_RUMFL</name>
<protein>
    <submittedName>
        <fullName evidence="1">Uncharacterized protein</fullName>
    </submittedName>
</protein>
<comment type="caution">
    <text evidence="1">The sequence shown here is derived from an EMBL/GenBank/DDBJ whole genome shotgun (WGS) entry which is preliminary data.</text>
</comment>
<proteinExistence type="predicted"/>
<gene>
    <name evidence="1" type="ORF">RF007C_05145</name>
</gene>
<reference evidence="1 2" key="1">
    <citation type="journal article" date="2014" name="PLoS ONE">
        <title>Rumen cellulosomics: divergent fiber-degrading strategies revealed by comparative genome-wide analysis of six ruminococcal strains.</title>
        <authorList>
            <person name="Dassa B."/>
            <person name="Borovok I."/>
            <person name="Ruimy-Israeli V."/>
            <person name="Lamed R."/>
            <person name="Flint H.J."/>
            <person name="Duncan S.H."/>
            <person name="Henrissat B."/>
            <person name="Coutinho P."/>
            <person name="Morrison M."/>
            <person name="Mosoni P."/>
            <person name="Yeoman C.J."/>
            <person name="White B.A."/>
            <person name="Bayer E.A."/>
        </authorList>
    </citation>
    <scope>NUCLEOTIDE SEQUENCE [LARGE SCALE GENOMIC DNA]</scope>
    <source>
        <strain evidence="1 2">007c</strain>
    </source>
</reference>
<dbReference type="AlphaFoldDB" id="W7UV61"/>
<evidence type="ECO:0000313" key="2">
    <source>
        <dbReference type="Proteomes" id="UP000019365"/>
    </source>
</evidence>
<accession>W7UV61</accession>
<organism evidence="1 2">
    <name type="scientific">Ruminococcus flavefaciens 007c</name>
    <dbReference type="NCBI Taxonomy" id="1341157"/>
    <lineage>
        <taxon>Bacteria</taxon>
        <taxon>Bacillati</taxon>
        <taxon>Bacillota</taxon>
        <taxon>Clostridia</taxon>
        <taxon>Eubacteriales</taxon>
        <taxon>Oscillospiraceae</taxon>
        <taxon>Ruminococcus</taxon>
    </lineage>
</organism>
<dbReference type="eggNOG" id="ENOG50334U2">
    <property type="taxonomic scope" value="Bacteria"/>
</dbReference>
<keyword evidence="2" id="KW-1185">Reference proteome</keyword>
<sequence length="59" mass="6899">MSDRARFMKQVFNIDNYSDVDLFCCVVAKHNIRTQNKHEIVEQSICIDGDIRDVLNKLV</sequence>